<reference evidence="10 11" key="1">
    <citation type="submission" date="2017-07" db="EMBL/GenBank/DDBJ databases">
        <title>Phylogenetic study on the rhizospheric bacterium Ochrobactrum sp. A44.</title>
        <authorList>
            <person name="Krzyzanowska D.M."/>
            <person name="Ossowicki A."/>
            <person name="Rajewska M."/>
            <person name="Maciag T."/>
            <person name="Kaczynski Z."/>
            <person name="Czerwicka M."/>
            <person name="Jafra S."/>
        </authorList>
    </citation>
    <scope>NUCLEOTIDE SEQUENCE [LARGE SCALE GENOMIC DNA]</scope>
    <source>
        <strain evidence="10 11">PR17</strain>
    </source>
</reference>
<evidence type="ECO:0000313" key="10">
    <source>
        <dbReference type="EMBL" id="OYR18512.1"/>
    </source>
</evidence>
<dbReference type="SUPFAM" id="SSF56925">
    <property type="entry name" value="OMPA-like"/>
    <property type="match status" value="1"/>
</dbReference>
<evidence type="ECO:0000256" key="7">
    <source>
        <dbReference type="ARBA" id="ARBA00038306"/>
    </source>
</evidence>
<evidence type="ECO:0000313" key="11">
    <source>
        <dbReference type="Proteomes" id="UP000216345"/>
    </source>
</evidence>
<feature type="chain" id="PRO_5012355306" evidence="8">
    <location>
        <begin position="23"/>
        <end position="249"/>
    </location>
</feature>
<keyword evidence="5" id="KW-0472">Membrane</keyword>
<evidence type="ECO:0000256" key="5">
    <source>
        <dbReference type="ARBA" id="ARBA00023136"/>
    </source>
</evidence>
<keyword evidence="11" id="KW-1185">Reference proteome</keyword>
<gene>
    <name evidence="10" type="ORF">CEV32_3189</name>
</gene>
<evidence type="ECO:0000256" key="6">
    <source>
        <dbReference type="ARBA" id="ARBA00023237"/>
    </source>
</evidence>
<comment type="subcellular location">
    <subcellularLocation>
        <location evidence="1">Cell outer membrane</location>
    </subcellularLocation>
</comment>
<proteinExistence type="inferred from homology"/>
<dbReference type="OrthoDB" id="9815357at2"/>
<evidence type="ECO:0000256" key="3">
    <source>
        <dbReference type="ARBA" id="ARBA00022692"/>
    </source>
</evidence>
<dbReference type="Pfam" id="PF13505">
    <property type="entry name" value="OMP_b-brl"/>
    <property type="match status" value="1"/>
</dbReference>
<organism evidence="10 11">
    <name type="scientific">Brucella rhizosphaerae</name>
    <dbReference type="NCBI Taxonomy" id="571254"/>
    <lineage>
        <taxon>Bacteria</taxon>
        <taxon>Pseudomonadati</taxon>
        <taxon>Pseudomonadota</taxon>
        <taxon>Alphaproteobacteria</taxon>
        <taxon>Hyphomicrobiales</taxon>
        <taxon>Brucellaceae</taxon>
        <taxon>Brucella/Ochrobactrum group</taxon>
        <taxon>Brucella</taxon>
    </lineage>
</organism>
<dbReference type="PANTHER" id="PTHR34001:SF3">
    <property type="entry name" value="BLL7405 PROTEIN"/>
    <property type="match status" value="1"/>
</dbReference>
<dbReference type="InterPro" id="IPR027385">
    <property type="entry name" value="Beta-barrel_OMP"/>
</dbReference>
<dbReference type="PANTHER" id="PTHR34001">
    <property type="entry name" value="BLL7405 PROTEIN"/>
    <property type="match status" value="1"/>
</dbReference>
<sequence length="249" mass="26613">MKIKTFIALSIFSTGALSTAHAADAVMTQEPAPVAIAAPAFSWAGAYIGGQVGYGWASPKINAWTGPDADIPGDIGDNLTIKPKSNGFLGGVYGGYNFDMGQNVVLGVEADAIYARMTGNQTFTDMDGEQTKYSQSLDWAGSVRARAGYAVDRFLPFVTGGVAFGRIKQTINTTSLDPNPVGDDQFTSKSWKTGYTVGAGVDYAATDNVILRLEYRFTDFGKQTEGDNEGGYSSRLRTNDLRLGVAYKF</sequence>
<comment type="caution">
    <text evidence="10">The sequence shown here is derived from an EMBL/GenBank/DDBJ whole genome shotgun (WGS) entry which is preliminary data.</text>
</comment>
<evidence type="ECO:0000259" key="9">
    <source>
        <dbReference type="Pfam" id="PF13505"/>
    </source>
</evidence>
<evidence type="ECO:0000256" key="8">
    <source>
        <dbReference type="SAM" id="SignalP"/>
    </source>
</evidence>
<name>A0A256FUF8_9HYPH</name>
<accession>A0A256FUF8</accession>
<dbReference type="AlphaFoldDB" id="A0A256FUF8"/>
<feature type="domain" description="Outer membrane protein beta-barrel" evidence="9">
    <location>
        <begin position="37"/>
        <end position="249"/>
    </location>
</feature>
<dbReference type="InterPro" id="IPR051692">
    <property type="entry name" value="OMP-like"/>
</dbReference>
<feature type="signal peptide" evidence="8">
    <location>
        <begin position="1"/>
        <end position="22"/>
    </location>
</feature>
<dbReference type="Gene3D" id="2.40.160.20">
    <property type="match status" value="1"/>
</dbReference>
<evidence type="ECO:0000256" key="1">
    <source>
        <dbReference type="ARBA" id="ARBA00004442"/>
    </source>
</evidence>
<dbReference type="Proteomes" id="UP000216345">
    <property type="component" value="Unassembled WGS sequence"/>
</dbReference>
<keyword evidence="6" id="KW-0998">Cell outer membrane</keyword>
<keyword evidence="2" id="KW-1134">Transmembrane beta strand</keyword>
<dbReference type="RefSeq" id="WP_094573609.1">
    <property type="nucleotide sequence ID" value="NZ_JBHEEL010000010.1"/>
</dbReference>
<evidence type="ECO:0000256" key="4">
    <source>
        <dbReference type="ARBA" id="ARBA00022729"/>
    </source>
</evidence>
<keyword evidence="4 8" id="KW-0732">Signal</keyword>
<protein>
    <submittedName>
        <fullName evidence="10">OmpA-like transmembrane domain protein</fullName>
    </submittedName>
</protein>
<dbReference type="InterPro" id="IPR011250">
    <property type="entry name" value="OMP/PagP_B-barrel"/>
</dbReference>
<comment type="similarity">
    <text evidence="7">Belongs to the Omp25/RopB family.</text>
</comment>
<dbReference type="EMBL" id="NNRK01000012">
    <property type="protein sequence ID" value="OYR18512.1"/>
    <property type="molecule type" value="Genomic_DNA"/>
</dbReference>
<dbReference type="GO" id="GO:0009279">
    <property type="term" value="C:cell outer membrane"/>
    <property type="evidence" value="ECO:0007669"/>
    <property type="project" value="UniProtKB-SubCell"/>
</dbReference>
<evidence type="ECO:0000256" key="2">
    <source>
        <dbReference type="ARBA" id="ARBA00022452"/>
    </source>
</evidence>
<keyword evidence="3 10" id="KW-0812">Transmembrane</keyword>